<comment type="similarity">
    <text evidence="1">Belongs to the thymidylate kinase family.</text>
</comment>
<dbReference type="FunFam" id="3.40.50.300:FF:000225">
    <property type="entry name" value="Thymidylate kinase"/>
    <property type="match status" value="1"/>
</dbReference>
<feature type="domain" description="Thymidylate kinase-like" evidence="9">
    <location>
        <begin position="9"/>
        <end position="191"/>
    </location>
</feature>
<reference evidence="10" key="1">
    <citation type="submission" date="2020-05" db="EMBL/GenBank/DDBJ databases">
        <authorList>
            <person name="Chiriac C."/>
            <person name="Salcher M."/>
            <person name="Ghai R."/>
            <person name="Kavagutti S V."/>
        </authorList>
    </citation>
    <scope>NUCLEOTIDE SEQUENCE</scope>
</reference>
<keyword evidence="3" id="KW-0808">Transferase</keyword>
<dbReference type="PANTHER" id="PTHR10344">
    <property type="entry name" value="THYMIDYLATE KINASE"/>
    <property type="match status" value="1"/>
</dbReference>
<evidence type="ECO:0000256" key="2">
    <source>
        <dbReference type="ARBA" id="ARBA00012980"/>
    </source>
</evidence>
<evidence type="ECO:0000256" key="1">
    <source>
        <dbReference type="ARBA" id="ARBA00009776"/>
    </source>
</evidence>
<dbReference type="NCBIfam" id="TIGR00041">
    <property type="entry name" value="DTMP_kinase"/>
    <property type="match status" value="1"/>
</dbReference>
<dbReference type="HAMAP" id="MF_00165">
    <property type="entry name" value="Thymidylate_kinase"/>
    <property type="match status" value="1"/>
</dbReference>
<dbReference type="InterPro" id="IPR039430">
    <property type="entry name" value="Thymidylate_kin-like_dom"/>
</dbReference>
<dbReference type="Gene3D" id="3.40.50.300">
    <property type="entry name" value="P-loop containing nucleotide triphosphate hydrolases"/>
    <property type="match status" value="1"/>
</dbReference>
<dbReference type="InterPro" id="IPR018095">
    <property type="entry name" value="Thymidylate_kin_CS"/>
</dbReference>
<dbReference type="Pfam" id="PF02223">
    <property type="entry name" value="Thymidylate_kin"/>
    <property type="match status" value="1"/>
</dbReference>
<dbReference type="PROSITE" id="PS01331">
    <property type="entry name" value="THYMIDYLATE_KINASE"/>
    <property type="match status" value="1"/>
</dbReference>
<dbReference type="InterPro" id="IPR027417">
    <property type="entry name" value="P-loop_NTPase"/>
</dbReference>
<evidence type="ECO:0000256" key="8">
    <source>
        <dbReference type="ARBA" id="ARBA00048743"/>
    </source>
</evidence>
<dbReference type="GO" id="GO:0006227">
    <property type="term" value="P:dUDP biosynthetic process"/>
    <property type="evidence" value="ECO:0007669"/>
    <property type="project" value="TreeGrafter"/>
</dbReference>
<gene>
    <name evidence="10" type="ORF">UFOPK2810_01216</name>
</gene>
<proteinExistence type="inferred from homology"/>
<organism evidence="10">
    <name type="scientific">freshwater metagenome</name>
    <dbReference type="NCBI Taxonomy" id="449393"/>
    <lineage>
        <taxon>unclassified sequences</taxon>
        <taxon>metagenomes</taxon>
        <taxon>ecological metagenomes</taxon>
    </lineage>
</organism>
<sequence length="213" mass="22493">MPAGAFIALEGGEGAGKSTQGGLLVEHLRARGREVVWTREPGGTPASEAIREIVLSPQFEGLDPRAEALLFAAARGEHAARVIRPAVERGAVVVCDRYIDSSVAYQGYGRSLGAEVVRDLSRWATGGLTPDLTILLDVDPAVGLARLSNPDRLEAEPIEYHRAVRAGFLELAASEPSRYLTLDATATVADLAGAIAHRVDEALAEASKGTDQT</sequence>
<evidence type="ECO:0000256" key="4">
    <source>
        <dbReference type="ARBA" id="ARBA00022727"/>
    </source>
</evidence>
<name>A0A6J6UJJ8_9ZZZZ</name>
<dbReference type="PANTHER" id="PTHR10344:SF4">
    <property type="entry name" value="UMP-CMP KINASE 2, MITOCHONDRIAL"/>
    <property type="match status" value="1"/>
</dbReference>
<dbReference type="InterPro" id="IPR018094">
    <property type="entry name" value="Thymidylate_kinase"/>
</dbReference>
<dbReference type="GO" id="GO:0005829">
    <property type="term" value="C:cytosol"/>
    <property type="evidence" value="ECO:0007669"/>
    <property type="project" value="TreeGrafter"/>
</dbReference>
<protein>
    <recommendedName>
        <fullName evidence="2">dTMP kinase</fullName>
        <ecNumber evidence="2">2.7.4.9</ecNumber>
    </recommendedName>
</protein>
<dbReference type="SUPFAM" id="SSF52540">
    <property type="entry name" value="P-loop containing nucleoside triphosphate hydrolases"/>
    <property type="match status" value="1"/>
</dbReference>
<evidence type="ECO:0000259" key="9">
    <source>
        <dbReference type="Pfam" id="PF02223"/>
    </source>
</evidence>
<evidence type="ECO:0000256" key="7">
    <source>
        <dbReference type="ARBA" id="ARBA00022840"/>
    </source>
</evidence>
<dbReference type="GO" id="GO:0004798">
    <property type="term" value="F:dTMP kinase activity"/>
    <property type="evidence" value="ECO:0007669"/>
    <property type="project" value="UniProtKB-EC"/>
</dbReference>
<dbReference type="CDD" id="cd01672">
    <property type="entry name" value="TMPK"/>
    <property type="match status" value="1"/>
</dbReference>
<dbReference type="GO" id="GO:0006233">
    <property type="term" value="P:dTDP biosynthetic process"/>
    <property type="evidence" value="ECO:0007669"/>
    <property type="project" value="InterPro"/>
</dbReference>
<evidence type="ECO:0000313" key="10">
    <source>
        <dbReference type="EMBL" id="CAB4758609.1"/>
    </source>
</evidence>
<evidence type="ECO:0000256" key="3">
    <source>
        <dbReference type="ARBA" id="ARBA00022679"/>
    </source>
</evidence>
<keyword evidence="4" id="KW-0545">Nucleotide biosynthesis</keyword>
<comment type="catalytic activity">
    <reaction evidence="8">
        <text>dTMP + ATP = dTDP + ADP</text>
        <dbReference type="Rhea" id="RHEA:13517"/>
        <dbReference type="ChEBI" id="CHEBI:30616"/>
        <dbReference type="ChEBI" id="CHEBI:58369"/>
        <dbReference type="ChEBI" id="CHEBI:63528"/>
        <dbReference type="ChEBI" id="CHEBI:456216"/>
        <dbReference type="EC" id="2.7.4.9"/>
    </reaction>
</comment>
<keyword evidence="6" id="KW-0418">Kinase</keyword>
<evidence type="ECO:0000256" key="5">
    <source>
        <dbReference type="ARBA" id="ARBA00022741"/>
    </source>
</evidence>
<keyword evidence="7" id="KW-0067">ATP-binding</keyword>
<dbReference type="GO" id="GO:0006235">
    <property type="term" value="P:dTTP biosynthetic process"/>
    <property type="evidence" value="ECO:0007669"/>
    <property type="project" value="TreeGrafter"/>
</dbReference>
<keyword evidence="5" id="KW-0547">Nucleotide-binding</keyword>
<dbReference type="EMBL" id="CAEZYZ010000214">
    <property type="protein sequence ID" value="CAB4758609.1"/>
    <property type="molecule type" value="Genomic_DNA"/>
</dbReference>
<accession>A0A6J6UJJ8</accession>
<evidence type="ECO:0000256" key="6">
    <source>
        <dbReference type="ARBA" id="ARBA00022777"/>
    </source>
</evidence>
<dbReference type="GO" id="GO:0005524">
    <property type="term" value="F:ATP binding"/>
    <property type="evidence" value="ECO:0007669"/>
    <property type="project" value="UniProtKB-KW"/>
</dbReference>
<dbReference type="EC" id="2.7.4.9" evidence="2"/>
<dbReference type="AlphaFoldDB" id="A0A6J6UJJ8"/>